<accession>A0A5A9MZS6</accession>
<dbReference type="GO" id="GO:0032580">
    <property type="term" value="C:Golgi cisterna membrane"/>
    <property type="evidence" value="ECO:0007669"/>
    <property type="project" value="UniProtKB-SubCell"/>
</dbReference>
<protein>
    <recommendedName>
        <fullName evidence="18">Fucosyltransferase</fullName>
        <ecNumber evidence="18">2.4.1.-</ecNumber>
    </recommendedName>
</protein>
<dbReference type="GO" id="GO:0006954">
    <property type="term" value="P:inflammatory response"/>
    <property type="evidence" value="ECO:0007669"/>
    <property type="project" value="UniProtKB-KW"/>
</dbReference>
<evidence type="ECO:0000256" key="18">
    <source>
        <dbReference type="RuleBase" id="RU003832"/>
    </source>
</evidence>
<evidence type="ECO:0000256" key="12">
    <source>
        <dbReference type="ARBA" id="ARBA00023198"/>
    </source>
</evidence>
<dbReference type="InterPro" id="IPR038577">
    <property type="entry name" value="GT10-like_C_sf"/>
</dbReference>
<evidence type="ECO:0000256" key="9">
    <source>
        <dbReference type="ARBA" id="ARBA00023034"/>
    </source>
</evidence>
<reference evidence="21 22" key="1">
    <citation type="journal article" date="2019" name="Mol. Ecol. Resour.">
        <title>Chromosome-level genome assembly of Triplophysa tibetana, a fish adapted to the harsh high-altitude environment of the Tibetan Plateau.</title>
        <authorList>
            <person name="Yang X."/>
            <person name="Liu H."/>
            <person name="Ma Z."/>
            <person name="Zou Y."/>
            <person name="Zou M."/>
            <person name="Mao Y."/>
            <person name="Li X."/>
            <person name="Wang H."/>
            <person name="Chen T."/>
            <person name="Wang W."/>
            <person name="Yang R."/>
        </authorList>
    </citation>
    <scope>NUCLEOTIDE SEQUENCE [LARGE SCALE GENOMIC DNA]</scope>
    <source>
        <strain evidence="21">TTIB1903HZAU</strain>
        <tissue evidence="21">Muscle</tissue>
    </source>
</reference>
<dbReference type="AlphaFoldDB" id="A0A5A9MZS6"/>
<evidence type="ECO:0000313" key="21">
    <source>
        <dbReference type="EMBL" id="KAA0702261.1"/>
    </source>
</evidence>
<evidence type="ECO:0000259" key="20">
    <source>
        <dbReference type="Pfam" id="PF17039"/>
    </source>
</evidence>
<dbReference type="SUPFAM" id="SSF53756">
    <property type="entry name" value="UDP-Glycosyltransferase/glycogen phosphorylase"/>
    <property type="match status" value="1"/>
</dbReference>
<evidence type="ECO:0000256" key="14">
    <source>
        <dbReference type="ARBA" id="ARBA00035849"/>
    </source>
</evidence>
<dbReference type="GO" id="GO:0000139">
    <property type="term" value="C:Golgi membrane"/>
    <property type="evidence" value="ECO:0007669"/>
    <property type="project" value="UniProtKB-SubCell"/>
</dbReference>
<evidence type="ECO:0000259" key="19">
    <source>
        <dbReference type="Pfam" id="PF00852"/>
    </source>
</evidence>
<dbReference type="UniPathway" id="UPA00378"/>
<comment type="pathway">
    <text evidence="2">Protein modification; protein glycosylation.</text>
</comment>
<evidence type="ECO:0000256" key="7">
    <source>
        <dbReference type="ARBA" id="ARBA00022968"/>
    </source>
</evidence>
<feature type="transmembrane region" description="Helical" evidence="18">
    <location>
        <begin position="33"/>
        <end position="53"/>
    </location>
</feature>
<evidence type="ECO:0000256" key="5">
    <source>
        <dbReference type="ARBA" id="ARBA00022679"/>
    </source>
</evidence>
<evidence type="ECO:0000256" key="13">
    <source>
        <dbReference type="ARBA" id="ARBA00029329"/>
    </source>
</evidence>
<feature type="domain" description="Fucosyltransferase N-terminal" evidence="20">
    <location>
        <begin position="73"/>
        <end position="178"/>
    </location>
</feature>
<keyword evidence="9 18" id="KW-0333">Golgi apparatus</keyword>
<name>A0A5A9MZS6_9TELE</name>
<keyword evidence="12" id="KW-0395">Inflammatory response</keyword>
<dbReference type="Pfam" id="PF00852">
    <property type="entry name" value="Glyco_transf_10"/>
    <property type="match status" value="1"/>
</dbReference>
<evidence type="ECO:0000256" key="3">
    <source>
        <dbReference type="ARBA" id="ARBA00008919"/>
    </source>
</evidence>
<keyword evidence="7" id="KW-0735">Signal-anchor</keyword>
<dbReference type="Gene3D" id="3.40.50.11660">
    <property type="entry name" value="Glycosyl transferase family 10, C-terminal domain"/>
    <property type="match status" value="1"/>
</dbReference>
<evidence type="ECO:0000256" key="16">
    <source>
        <dbReference type="ARBA" id="ARBA00036481"/>
    </source>
</evidence>
<comment type="similarity">
    <text evidence="3 18">Belongs to the glycosyltransferase 10 family.</text>
</comment>
<evidence type="ECO:0000256" key="15">
    <source>
        <dbReference type="ARBA" id="ARBA00036234"/>
    </source>
</evidence>
<comment type="caution">
    <text evidence="21">The sequence shown here is derived from an EMBL/GenBank/DDBJ whole genome shotgun (WGS) entry which is preliminary data.</text>
</comment>
<keyword evidence="4 18" id="KW-0328">Glycosyltransferase</keyword>
<keyword evidence="10 18" id="KW-0472">Membrane</keyword>
<comment type="catalytic activity">
    <reaction evidence="14">
        <text>an alpha-Neu5Ac-(2-&gt;3)-beta-D-Gal-(1-&gt;4)-beta-D-GlcNAc6S derivative + GDP-beta-L-fucose = an alpha-Neu5Ac-(2-&gt;3)-beta-D-Gal-(1-&gt;4)-[alpha-L-Fuc-(1-&gt;3)]-beta-D-GlcNAc6S derivative + GDP + H(+)</text>
        <dbReference type="Rhea" id="RHEA:62004"/>
        <dbReference type="ChEBI" id="CHEBI:15378"/>
        <dbReference type="ChEBI" id="CHEBI:57273"/>
        <dbReference type="ChEBI" id="CHEBI:58189"/>
        <dbReference type="ChEBI" id="CHEBI:145344"/>
        <dbReference type="ChEBI" id="CHEBI:145345"/>
    </reaction>
    <physiologicalReaction direction="left-to-right" evidence="14">
        <dbReference type="Rhea" id="RHEA:62005"/>
    </physiologicalReaction>
</comment>
<organism evidence="21 22">
    <name type="scientific">Triplophysa tibetana</name>
    <dbReference type="NCBI Taxonomy" id="1572043"/>
    <lineage>
        <taxon>Eukaryota</taxon>
        <taxon>Metazoa</taxon>
        <taxon>Chordata</taxon>
        <taxon>Craniata</taxon>
        <taxon>Vertebrata</taxon>
        <taxon>Euteleostomi</taxon>
        <taxon>Actinopterygii</taxon>
        <taxon>Neopterygii</taxon>
        <taxon>Teleostei</taxon>
        <taxon>Ostariophysi</taxon>
        <taxon>Cypriniformes</taxon>
        <taxon>Nemacheilidae</taxon>
        <taxon>Triplophysa</taxon>
    </lineage>
</organism>
<evidence type="ECO:0000256" key="1">
    <source>
        <dbReference type="ARBA" id="ARBA00004323"/>
    </source>
</evidence>
<dbReference type="EC" id="2.4.1.-" evidence="18"/>
<dbReference type="InterPro" id="IPR031481">
    <property type="entry name" value="Glyco_tran_10_N"/>
</dbReference>
<dbReference type="InterPro" id="IPR055270">
    <property type="entry name" value="Glyco_tran_10_C"/>
</dbReference>
<comment type="catalytic activity">
    <reaction evidence="13">
        <text>a beta-D-galactosyl-(1-&gt;4)-N-acetyl-beta-D-glucosaminyl derivative + GDP-beta-L-fucose = a beta-D-galactosyl-(1-&gt;4)-[alpha-L-fucosyl-(1-&gt;3)]-N-acetyl-beta-D-glucosaminyl derivative + GDP + H(+)</text>
        <dbReference type="Rhea" id="RHEA:14257"/>
        <dbReference type="ChEBI" id="CHEBI:15378"/>
        <dbReference type="ChEBI" id="CHEBI:57273"/>
        <dbReference type="ChEBI" id="CHEBI:58189"/>
        <dbReference type="ChEBI" id="CHEBI:133507"/>
        <dbReference type="ChEBI" id="CHEBI:137941"/>
        <dbReference type="EC" id="2.4.1.152"/>
    </reaction>
    <physiologicalReaction direction="left-to-right" evidence="13">
        <dbReference type="Rhea" id="RHEA:14258"/>
    </physiologicalReaction>
</comment>
<keyword evidence="6 18" id="KW-0812">Transmembrane</keyword>
<gene>
    <name evidence="21" type="ORF">E1301_Tti010966</name>
</gene>
<keyword evidence="8 18" id="KW-1133">Transmembrane helix</keyword>
<evidence type="ECO:0000256" key="17">
    <source>
        <dbReference type="ARBA" id="ARBA00046186"/>
    </source>
</evidence>
<evidence type="ECO:0000256" key="6">
    <source>
        <dbReference type="ARBA" id="ARBA00022692"/>
    </source>
</evidence>
<dbReference type="InterPro" id="IPR001503">
    <property type="entry name" value="Glyco_trans_10"/>
</dbReference>
<comment type="catalytic activity">
    <reaction evidence="15">
        <text>an alpha-Neu5Ac-(2-&gt;3)-beta-D-Gal-(1-&gt;4)-beta-D-GlcNAc-(1-&gt;3)-beta-D-Gal-(1-&gt;4)-beta-D-GlcNAc derivative + GDP-beta-L-fucose = an alpha-Neu5Ac-(2-&gt;3)-beta-D-Gal-(1-&gt;4)-beta-D-GlcNAc-(1-&gt;3)-beta-D-Gal-(1-&gt;4)-[alpha-L-Fuc-(1-&gt;3)]-beta-D-GlcNAc derivative + GDP + H(+)</text>
        <dbReference type="Rhea" id="RHEA:68044"/>
        <dbReference type="ChEBI" id="CHEBI:15378"/>
        <dbReference type="ChEBI" id="CHEBI:57273"/>
        <dbReference type="ChEBI" id="CHEBI:58189"/>
        <dbReference type="ChEBI" id="CHEBI:145343"/>
        <dbReference type="ChEBI" id="CHEBI:176900"/>
    </reaction>
    <physiologicalReaction direction="left-to-right" evidence="15">
        <dbReference type="Rhea" id="RHEA:68045"/>
    </physiologicalReaction>
</comment>
<evidence type="ECO:0000256" key="10">
    <source>
        <dbReference type="ARBA" id="ARBA00023136"/>
    </source>
</evidence>
<evidence type="ECO:0000313" key="22">
    <source>
        <dbReference type="Proteomes" id="UP000324632"/>
    </source>
</evidence>
<dbReference type="Pfam" id="PF17039">
    <property type="entry name" value="Glyco_tran_10_N"/>
    <property type="match status" value="1"/>
</dbReference>
<evidence type="ECO:0000256" key="11">
    <source>
        <dbReference type="ARBA" id="ARBA00023180"/>
    </source>
</evidence>
<feature type="domain" description="Fucosyltransferase C-terminal" evidence="19">
    <location>
        <begin position="194"/>
        <end position="367"/>
    </location>
</feature>
<dbReference type="Proteomes" id="UP000324632">
    <property type="component" value="Chromosome 25"/>
</dbReference>
<dbReference type="FunFam" id="3.40.50.11660:FF:000001">
    <property type="entry name" value="alpha-(1,3)-fucosyltransferase 9"/>
    <property type="match status" value="1"/>
</dbReference>
<proteinExistence type="inferred from homology"/>
<keyword evidence="22" id="KW-1185">Reference proteome</keyword>
<sequence>MRTDDTSHPTSRNGAHRQKQCRVALSSRRSYRWVSALLFGSIVVLFVLTLMYLPPLREDSPTHAGVRNEPPGVTLLVWWRPYGSREPLPDCAARYGIQGCTLTEERWAFDRADAVIVHHAELMRNWSALPRAPRPPRQKWIWMNFESPSHSGWLAGLAGLFNLTMSYRRGSDIFMPYGYLQARGGEGDAPQLRARRGLVAWVVSNWNEQHERVQYFRRLRKYIQVDVFGRAGQDLISDSVTRTVSHYKFYLAFENSMHTDYITEKLWRNALVSGAVPVVLGPPRENYELFLPADAFVHVKDFRSPLGIAAYLKHLDRHPALYQRYLTWRRHYSVHVTSFWAEHYCMACRGVQASRHQNKVVTDLAVWFES</sequence>
<dbReference type="PANTHER" id="PTHR11929">
    <property type="entry name" value="ALPHA- 1,3 -FUCOSYLTRANSFERASE"/>
    <property type="match status" value="1"/>
</dbReference>
<keyword evidence="5 18" id="KW-0808">Transferase</keyword>
<evidence type="ECO:0000256" key="4">
    <source>
        <dbReference type="ARBA" id="ARBA00022676"/>
    </source>
</evidence>
<evidence type="ECO:0000256" key="2">
    <source>
        <dbReference type="ARBA" id="ARBA00004922"/>
    </source>
</evidence>
<comment type="subcellular location">
    <subcellularLocation>
        <location evidence="1">Golgi apparatus membrane</location>
        <topology evidence="1">Single-pass type II membrane protein</topology>
    </subcellularLocation>
    <subcellularLocation>
        <location evidence="18">Golgi apparatus</location>
        <location evidence="18">Golgi stack membrane</location>
        <topology evidence="18">Single-pass type II membrane protein</topology>
    </subcellularLocation>
</comment>
<comment type="catalytic activity">
    <reaction evidence="16">
        <text>an N-acetyl-alpha-neuraminyl-(2-&gt;3)-beta-D-galactosyl-(1-&gt;4)-N-acetyl-beta-D-glucosaminyl derivative + GDP-beta-L-fucose = an alpha-Neu5Ac-(2-&gt;3)-beta-D-Gal-(1-&gt;4)-[alpha-L-Fuc-(1-&gt;3)]-beta-D-GlcNAc derivative + GDP + H(+)</text>
        <dbReference type="Rhea" id="RHEA:56076"/>
        <dbReference type="ChEBI" id="CHEBI:15378"/>
        <dbReference type="ChEBI" id="CHEBI:57273"/>
        <dbReference type="ChEBI" id="CHEBI:58189"/>
        <dbReference type="ChEBI" id="CHEBI:136545"/>
        <dbReference type="ChEBI" id="CHEBI:139509"/>
    </reaction>
    <physiologicalReaction direction="left-to-right" evidence="16">
        <dbReference type="Rhea" id="RHEA:56077"/>
    </physiologicalReaction>
</comment>
<dbReference type="PANTHER" id="PTHR11929:SF132">
    <property type="entry name" value="ALPHA-(1,3)-FUCOSYLTRANSFERASE 4"/>
    <property type="match status" value="1"/>
</dbReference>
<comment type="function">
    <text evidence="17">Catalyzes alpha(1-&gt;3) linkage of fucosyl moiety transferred from GDP-beta-L-fucose to N-acetyl glucosamine (GlcNAc) within type 2 lactosamine (LacNAc, Gal-beta(1-&gt;4)GlcNAc) glycan attached to N- or O-linked glycoproteins. Robustly fucosylates nonsialylated distal LacNAc unit of the polylactosamine chain to form Lewis X antigen (CD15), a glycan determinant known to mediate important cellular functions in development and immunity. Fucosylates with lower efficiency sialylated LacNAc acceptors to form sialyl Lewis X and 6-sulfo sialyl Lewis X determinants that serve as recognition epitopes for C-type lectins. Together with FUT7 contributes to SELE, SELL and SELP selectin ligand biosynthesis and selectin-dependent lymphocyte homing, leukocyte migration and blood leukocyte homeostasis. In a cell type specific manner, may also fucosylate the internal LacNAc unit of the polylactosamine chain to form VIM-2 antigen that serves as recognition epitope for SELE.</text>
</comment>
<dbReference type="GO" id="GO:0017083">
    <property type="term" value="F:4-galactosyl-N-acetylglucosaminide 3-alpha-L-fucosyltransferase activity"/>
    <property type="evidence" value="ECO:0007669"/>
    <property type="project" value="UniProtKB-EC"/>
</dbReference>
<dbReference type="EMBL" id="SOYY01000025">
    <property type="protein sequence ID" value="KAA0702261.1"/>
    <property type="molecule type" value="Genomic_DNA"/>
</dbReference>
<keyword evidence="11" id="KW-0325">Glycoprotein</keyword>
<evidence type="ECO:0000256" key="8">
    <source>
        <dbReference type="ARBA" id="ARBA00022989"/>
    </source>
</evidence>